<evidence type="ECO:0000256" key="4">
    <source>
        <dbReference type="SAM" id="Coils"/>
    </source>
</evidence>
<dbReference type="EMBL" id="CP002403">
    <property type="protein sequence ID" value="ADU23059.1"/>
    <property type="molecule type" value="Genomic_DNA"/>
</dbReference>
<organism evidence="7 8">
    <name type="scientific">Ruminococcus albus (strain ATCC 27210 / DSM 20455 / JCM 14654 / NCDO 2250 / 7)</name>
    <dbReference type="NCBI Taxonomy" id="697329"/>
    <lineage>
        <taxon>Bacteria</taxon>
        <taxon>Bacillati</taxon>
        <taxon>Bacillota</taxon>
        <taxon>Clostridia</taxon>
        <taxon>Eubacteriales</taxon>
        <taxon>Oscillospiraceae</taxon>
        <taxon>Ruminococcus</taxon>
    </lineage>
</organism>
<name>E6UFS0_RUMA7</name>
<dbReference type="eggNOG" id="COG0419">
    <property type="taxonomic scope" value="Bacteria"/>
</dbReference>
<reference evidence="7 8" key="1">
    <citation type="journal article" date="2011" name="J. Bacteriol.">
        <title>Complete genome of the cellulolytic ruminal bacterium Ruminococcus albus 7.</title>
        <authorList>
            <person name="Suen G."/>
            <person name="Stevenson D.M."/>
            <person name="Bruce D.C."/>
            <person name="Chertkov O."/>
            <person name="Copeland A."/>
            <person name="Cheng J.F."/>
            <person name="Detter C."/>
            <person name="Detter J.C."/>
            <person name="Goodwin L.A."/>
            <person name="Han C.S."/>
            <person name="Hauser L.J."/>
            <person name="Ivanova N.N."/>
            <person name="Kyrpides N.C."/>
            <person name="Land M.L."/>
            <person name="Lapidus A."/>
            <person name="Lucas S."/>
            <person name="Ovchinnikova G."/>
            <person name="Pitluck S."/>
            <person name="Tapia R."/>
            <person name="Woyke T."/>
            <person name="Boyum J."/>
            <person name="Mead D."/>
            <person name="Weimer P.J."/>
        </authorList>
    </citation>
    <scope>NUCLEOTIDE SEQUENCE [LARGE SCALE GENOMIC DNA]</scope>
    <source>
        <strain evidence="8">ATCC 27210 / DSM 20455 / JCM 14654 / NCDO 2250 / 7</strain>
    </source>
</reference>
<dbReference type="STRING" id="697329.Rumal_2584"/>
<dbReference type="GO" id="GO:0006302">
    <property type="term" value="P:double-strand break repair"/>
    <property type="evidence" value="ECO:0007669"/>
    <property type="project" value="InterPro"/>
</dbReference>
<evidence type="ECO:0000313" key="7">
    <source>
        <dbReference type="EMBL" id="ADU23059.1"/>
    </source>
</evidence>
<dbReference type="KEGG" id="ral:Rumal_2584"/>
<feature type="coiled-coil region" evidence="4">
    <location>
        <begin position="550"/>
        <end position="594"/>
    </location>
</feature>
<accession>E6UFS0</accession>
<feature type="coiled-coil region" evidence="4">
    <location>
        <begin position="291"/>
        <end position="383"/>
    </location>
</feature>
<dbReference type="Proteomes" id="UP000006919">
    <property type="component" value="Chromosome"/>
</dbReference>
<dbReference type="SUPFAM" id="SSF52540">
    <property type="entry name" value="P-loop containing nucleoside triphosphate hydrolases"/>
    <property type="match status" value="1"/>
</dbReference>
<comment type="subunit">
    <text evidence="2">Heterodimer of SbcC and SbcD.</text>
</comment>
<dbReference type="AlphaFoldDB" id="E6UFS0"/>
<sequence>MRPLKLTVQAFGPYADRTEIDMEKLGGEGLYLITGDTGAGKTTIFDGVCYALFGKASGDIRSVNTFRSEYADAGVITFAELLFEYGGTQYLVHREPRQKTPKKRGEGETDLNTTNELFSGNGEKLIASGENEVTEKIKEILGLDREQYRNVAMIAQGSFAELLNTKTEHRTKILSAIFSTGKYRFLQDRLRDEAIAVYRKYERSVDSIRYLLENIKLGADDPFREEIAAAAAAPESAADTDIEEVCHKARDYEKASAKDAEKGYSAAEKKHKEAALALDSGKKLSEIFLKLANAEKTMEKLLPELEKARAEAAAMNERSPEQKELIGQIAAEEKQLKNYDEAEAVMKEADKLRRSADAEQKKLAALNEQLTSDSRKLDETKKLISELGDLGAMQAETSGEAEKCRSELEHIMATGKELSDAVNMEKEVNAALKAYENKQAEMERLEQQYSELFKLYLAEQAGLLAKKLEDGKPCPVCGSLHHPQKAVISDKAPDKQTVDKADAALGRAREAAMKAAADHASAKSAHSKALETAMAHAGKYSEGCTPEKALENAREDYKVKNTFLKDLEKKKELLEKQVQQRSAAEKSASDLEKAIADNTQSITAVQISLKEFSAKAEEKSLSAKKQLDALAYNNKAEAMKHIDDLKNKLSAIDKAIKEAQDRLAVLEKQHTELTGRIGELKEQTKLQEQPDCETLEKAVKECKSLAAAALERRDQTLKCLSSAEETLKKLKTEMADNRALRREYGIKNAVSCTVNGTLTGKQRIPLETYAQMEYFDRILAHANVRLLQMTNGQYELIRSDSSRGTSKTGLDIDVNDHFTGSIRSIRSLSGGESFMASLALALGFSDEIQRSSGNVRIDSMFVDEGFGTLDDETLDKAITALNGLAENSRLVGIISHVPELKERIDRQIVVTKDKSLGSSVRIVT</sequence>
<feature type="coiled-coil region" evidence="4">
    <location>
        <begin position="635"/>
        <end position="683"/>
    </location>
</feature>
<dbReference type="OrthoDB" id="9795626at2"/>
<dbReference type="HOGENOM" id="CLU_004785_2_0_9"/>
<feature type="coiled-coil region" evidence="4">
    <location>
        <begin position="421"/>
        <end position="455"/>
    </location>
</feature>
<dbReference type="InterPro" id="IPR038729">
    <property type="entry name" value="Rad50/SbcC_AAA"/>
</dbReference>
<feature type="region of interest" description="Disordered" evidence="5">
    <location>
        <begin position="94"/>
        <end position="114"/>
    </location>
</feature>
<dbReference type="GO" id="GO:0016887">
    <property type="term" value="F:ATP hydrolysis activity"/>
    <property type="evidence" value="ECO:0007669"/>
    <property type="project" value="InterPro"/>
</dbReference>
<evidence type="ECO:0000256" key="3">
    <source>
        <dbReference type="ARBA" id="ARBA00013368"/>
    </source>
</evidence>
<proteinExistence type="inferred from homology"/>
<dbReference type="Gene3D" id="3.40.50.300">
    <property type="entry name" value="P-loop containing nucleotide triphosphate hydrolases"/>
    <property type="match status" value="2"/>
</dbReference>
<evidence type="ECO:0000256" key="5">
    <source>
        <dbReference type="SAM" id="MobiDB-lite"/>
    </source>
</evidence>
<dbReference type="RefSeq" id="WP_013499187.1">
    <property type="nucleotide sequence ID" value="NC_014833.1"/>
</dbReference>
<dbReference type="PANTHER" id="PTHR32114:SF2">
    <property type="entry name" value="ABC TRANSPORTER ABCH.3"/>
    <property type="match status" value="1"/>
</dbReference>
<evidence type="ECO:0000313" key="8">
    <source>
        <dbReference type="Proteomes" id="UP000006919"/>
    </source>
</evidence>
<feature type="compositionally biased region" description="Basic and acidic residues" evidence="5">
    <location>
        <begin position="94"/>
        <end position="107"/>
    </location>
</feature>
<gene>
    <name evidence="7" type="ordered locus">Rumal_2584</name>
</gene>
<dbReference type="Pfam" id="PF13476">
    <property type="entry name" value="AAA_23"/>
    <property type="match status" value="1"/>
</dbReference>
<feature type="domain" description="Rad50/SbcC-type AAA" evidence="6">
    <location>
        <begin position="5"/>
        <end position="306"/>
    </location>
</feature>
<evidence type="ECO:0000259" key="6">
    <source>
        <dbReference type="Pfam" id="PF13476"/>
    </source>
</evidence>
<evidence type="ECO:0000256" key="2">
    <source>
        <dbReference type="ARBA" id="ARBA00011322"/>
    </source>
</evidence>
<comment type="similarity">
    <text evidence="1">Belongs to the SMC family. SbcC subfamily.</text>
</comment>
<dbReference type="InterPro" id="IPR027417">
    <property type="entry name" value="P-loop_NTPase"/>
</dbReference>
<keyword evidence="4" id="KW-0175">Coiled coil</keyword>
<dbReference type="PANTHER" id="PTHR32114">
    <property type="entry name" value="ABC TRANSPORTER ABCH.3"/>
    <property type="match status" value="1"/>
</dbReference>
<protein>
    <recommendedName>
        <fullName evidence="3">Nuclease SbcCD subunit C</fullName>
    </recommendedName>
</protein>
<evidence type="ECO:0000256" key="1">
    <source>
        <dbReference type="ARBA" id="ARBA00006930"/>
    </source>
</evidence>
<dbReference type="Pfam" id="PF13558">
    <property type="entry name" value="SbcC_Walker_B"/>
    <property type="match status" value="1"/>
</dbReference>